<comment type="caution">
    <text evidence="1">The sequence shown here is derived from an EMBL/GenBank/DDBJ whole genome shotgun (WGS) entry which is preliminary data.</text>
</comment>
<dbReference type="EMBL" id="JAAVLR010000002">
    <property type="protein sequence ID" value="NKC28761.1"/>
    <property type="molecule type" value="Genomic_DNA"/>
</dbReference>
<proteinExistence type="predicted"/>
<name>A0ABX1DV06_9HYPH</name>
<accession>A0ABX1DV06</accession>
<sequence length="52" mass="5682">MALRFPAFIGENKTVGERPDDFGELPVSRTGTLFIGAGLILLIPPEFDHIPD</sequence>
<organism evidence="1 2">
    <name type="scientific">Brucella ciceri</name>
    <dbReference type="NCBI Taxonomy" id="391287"/>
    <lineage>
        <taxon>Bacteria</taxon>
        <taxon>Pseudomonadati</taxon>
        <taxon>Pseudomonadota</taxon>
        <taxon>Alphaproteobacteria</taxon>
        <taxon>Hyphomicrobiales</taxon>
        <taxon>Brucellaceae</taxon>
        <taxon>Brucella/Ochrobactrum group</taxon>
        <taxon>Brucella</taxon>
    </lineage>
</organism>
<evidence type="ECO:0000313" key="2">
    <source>
        <dbReference type="Proteomes" id="UP000568486"/>
    </source>
</evidence>
<dbReference type="Proteomes" id="UP000568486">
    <property type="component" value="Unassembled WGS sequence"/>
</dbReference>
<reference evidence="1 2" key="1">
    <citation type="submission" date="2020-03" db="EMBL/GenBank/DDBJ databases">
        <title>Whole genome sequencing of clinical and environmental type strains of Ochrobactrum.</title>
        <authorList>
            <person name="Dharne M."/>
        </authorList>
    </citation>
    <scope>NUCLEOTIDE SEQUENCE [LARGE SCALE GENOMIC DNA]</scope>
    <source>
        <strain evidence="1 2">DSM 22292</strain>
    </source>
</reference>
<gene>
    <name evidence="1" type="ORF">HED52_16280</name>
</gene>
<keyword evidence="2" id="KW-1185">Reference proteome</keyword>
<protein>
    <submittedName>
        <fullName evidence="1">Uncharacterized protein</fullName>
    </submittedName>
</protein>
<evidence type="ECO:0000313" key="1">
    <source>
        <dbReference type="EMBL" id="NKC28761.1"/>
    </source>
</evidence>